<dbReference type="PRINTS" id="PR00035">
    <property type="entry name" value="HTHGNTR"/>
</dbReference>
<evidence type="ECO:0000313" key="6">
    <source>
        <dbReference type="Proteomes" id="UP000254337"/>
    </source>
</evidence>
<keyword evidence="3" id="KW-0804">Transcription</keyword>
<keyword evidence="2" id="KW-0238">DNA-binding</keyword>
<accession>A0A346AZQ8</accession>
<dbReference type="RefSeq" id="WP_095629040.1">
    <property type="nucleotide sequence ID" value="NZ_CP029462.1"/>
</dbReference>
<gene>
    <name evidence="5" type="ORF">DKB62_07140</name>
</gene>
<dbReference type="InterPro" id="IPR011711">
    <property type="entry name" value="GntR_C"/>
</dbReference>
<evidence type="ECO:0000313" key="5">
    <source>
        <dbReference type="EMBL" id="AXL21351.1"/>
    </source>
</evidence>
<dbReference type="SUPFAM" id="SSF46785">
    <property type="entry name" value="Winged helix' DNA-binding domain"/>
    <property type="match status" value="1"/>
</dbReference>
<dbReference type="Gene3D" id="1.10.10.10">
    <property type="entry name" value="Winged helix-like DNA-binding domain superfamily/Winged helix DNA-binding domain"/>
    <property type="match status" value="1"/>
</dbReference>
<dbReference type="Gene3D" id="1.20.120.530">
    <property type="entry name" value="GntR ligand-binding domain-like"/>
    <property type="match status" value="1"/>
</dbReference>
<evidence type="ECO:0000256" key="3">
    <source>
        <dbReference type="ARBA" id="ARBA00023163"/>
    </source>
</evidence>
<dbReference type="InterPro" id="IPR000524">
    <property type="entry name" value="Tscrpt_reg_HTH_GntR"/>
</dbReference>
<dbReference type="EMBL" id="CP029462">
    <property type="protein sequence ID" value="AXL21351.1"/>
    <property type="molecule type" value="Genomic_DNA"/>
</dbReference>
<dbReference type="InterPro" id="IPR036388">
    <property type="entry name" value="WH-like_DNA-bd_sf"/>
</dbReference>
<dbReference type="InterPro" id="IPR008920">
    <property type="entry name" value="TF_FadR/GntR_C"/>
</dbReference>
<evidence type="ECO:0000256" key="2">
    <source>
        <dbReference type="ARBA" id="ARBA00023125"/>
    </source>
</evidence>
<name>A0A346AZQ8_9FIRM</name>
<dbReference type="SMART" id="SM00345">
    <property type="entry name" value="HTH_GNTR"/>
    <property type="match status" value="1"/>
</dbReference>
<dbReference type="PANTHER" id="PTHR43537:SF6">
    <property type="entry name" value="HTH-TYPE TRANSCRIPTIONAL REPRESSOR RSPR"/>
    <property type="match status" value="1"/>
</dbReference>
<keyword evidence="1" id="KW-0805">Transcription regulation</keyword>
<dbReference type="GO" id="GO:0003677">
    <property type="term" value="F:DNA binding"/>
    <property type="evidence" value="ECO:0007669"/>
    <property type="project" value="UniProtKB-KW"/>
</dbReference>
<proteinExistence type="predicted"/>
<protein>
    <submittedName>
        <fullName evidence="5">GntR family transcriptional regulator</fullName>
    </submittedName>
</protein>
<evidence type="ECO:0000256" key="1">
    <source>
        <dbReference type="ARBA" id="ARBA00023015"/>
    </source>
</evidence>
<dbReference type="AlphaFoldDB" id="A0A346AZQ8"/>
<evidence type="ECO:0000259" key="4">
    <source>
        <dbReference type="PROSITE" id="PS50949"/>
    </source>
</evidence>
<dbReference type="SMART" id="SM00895">
    <property type="entry name" value="FCD"/>
    <property type="match status" value="1"/>
</dbReference>
<dbReference type="Proteomes" id="UP000254337">
    <property type="component" value="Chromosome"/>
</dbReference>
<dbReference type="Pfam" id="PF00392">
    <property type="entry name" value="GntR"/>
    <property type="match status" value="1"/>
</dbReference>
<keyword evidence="6" id="KW-1185">Reference proteome</keyword>
<organism evidence="5 6">
    <name type="scientific">Megasphaera stantonii</name>
    <dbReference type="NCBI Taxonomy" id="2144175"/>
    <lineage>
        <taxon>Bacteria</taxon>
        <taxon>Bacillati</taxon>
        <taxon>Bacillota</taxon>
        <taxon>Negativicutes</taxon>
        <taxon>Veillonellales</taxon>
        <taxon>Veillonellaceae</taxon>
        <taxon>Megasphaera</taxon>
    </lineage>
</organism>
<sequence length="229" mass="26727">MEQLRLLEKEPRENVREYAYRVLYDNIMNLHLVPGTAMSEQELSTMLSVSRTPVREAFIRLSQKGLLDVLPQRGTFVSKINTEQLAEFRFLRVTMETAVVALACREFPEEYMWKLQQCLKEQELYLRRRDVNGFFASDNQTHSILYQGCGKPHIWQIIESSTADYMRARVLNIAAAAEQMNILYSQHQALAEAILRHDAQRGVAIMEEHINKGIIDVEVLRKQYPDYFK</sequence>
<dbReference type="SUPFAM" id="SSF48008">
    <property type="entry name" value="GntR ligand-binding domain-like"/>
    <property type="match status" value="1"/>
</dbReference>
<dbReference type="Pfam" id="PF07729">
    <property type="entry name" value="FCD"/>
    <property type="match status" value="1"/>
</dbReference>
<dbReference type="GO" id="GO:0003700">
    <property type="term" value="F:DNA-binding transcription factor activity"/>
    <property type="evidence" value="ECO:0007669"/>
    <property type="project" value="InterPro"/>
</dbReference>
<dbReference type="PANTHER" id="PTHR43537">
    <property type="entry name" value="TRANSCRIPTIONAL REGULATOR, GNTR FAMILY"/>
    <property type="match status" value="1"/>
</dbReference>
<dbReference type="PROSITE" id="PS50949">
    <property type="entry name" value="HTH_GNTR"/>
    <property type="match status" value="1"/>
</dbReference>
<feature type="domain" description="HTH gntR-type" evidence="4">
    <location>
        <begin position="13"/>
        <end position="80"/>
    </location>
</feature>
<reference evidence="5 6" key="1">
    <citation type="submission" date="2018-05" db="EMBL/GenBank/DDBJ databases">
        <title>Complete genome sequence of Megasphaera sp. AJH120T, isolated from the ceca of a chicken.</title>
        <authorList>
            <person name="Maki J."/>
            <person name="Looft T."/>
        </authorList>
    </citation>
    <scope>NUCLEOTIDE SEQUENCE [LARGE SCALE GENOMIC DNA]</scope>
    <source>
        <strain evidence="5 6">AJH120</strain>
    </source>
</reference>
<dbReference type="OrthoDB" id="389878at2"/>
<dbReference type="KEGG" id="meg:DKB62_07140"/>
<dbReference type="InterPro" id="IPR036390">
    <property type="entry name" value="WH_DNA-bd_sf"/>
</dbReference>
<dbReference type="CDD" id="cd07377">
    <property type="entry name" value="WHTH_GntR"/>
    <property type="match status" value="1"/>
</dbReference>